<feature type="transmembrane region" description="Helical" evidence="4">
    <location>
        <begin position="123"/>
        <end position="141"/>
    </location>
</feature>
<comment type="caution">
    <text evidence="6">The sequence shown here is derived from an EMBL/GenBank/DDBJ whole genome shotgun (WGS) entry which is preliminary data.</text>
</comment>
<dbReference type="RefSeq" id="WP_302109320.1">
    <property type="nucleotide sequence ID" value="NZ_JAUKTR010000002.1"/>
</dbReference>
<feature type="transmembrane region" description="Helical" evidence="4">
    <location>
        <begin position="32"/>
        <end position="49"/>
    </location>
</feature>
<accession>A0ABT8SK06</accession>
<feature type="transmembrane region" description="Helical" evidence="4">
    <location>
        <begin position="92"/>
        <end position="111"/>
    </location>
</feature>
<dbReference type="Pfam" id="PF12833">
    <property type="entry name" value="HTH_18"/>
    <property type="match status" value="1"/>
</dbReference>
<name>A0ABT8SK06_9CAUL</name>
<feature type="domain" description="HTH araC/xylS-type" evidence="5">
    <location>
        <begin position="240"/>
        <end position="344"/>
    </location>
</feature>
<evidence type="ECO:0000313" key="6">
    <source>
        <dbReference type="EMBL" id="MDO1558887.1"/>
    </source>
</evidence>
<gene>
    <name evidence="6" type="ORF">Q0812_05540</name>
</gene>
<feature type="transmembrane region" description="Helical" evidence="4">
    <location>
        <begin position="157"/>
        <end position="176"/>
    </location>
</feature>
<keyword evidence="2" id="KW-0238">DNA-binding</keyword>
<feature type="transmembrane region" description="Helical" evidence="4">
    <location>
        <begin position="188"/>
        <end position="206"/>
    </location>
</feature>
<feature type="transmembrane region" description="Helical" evidence="4">
    <location>
        <begin position="61"/>
        <end position="80"/>
    </location>
</feature>
<keyword evidence="4" id="KW-0812">Transmembrane</keyword>
<keyword evidence="4" id="KW-1133">Transmembrane helix</keyword>
<evidence type="ECO:0000256" key="1">
    <source>
        <dbReference type="ARBA" id="ARBA00023015"/>
    </source>
</evidence>
<feature type="transmembrane region" description="Helical" evidence="4">
    <location>
        <begin position="7"/>
        <end position="25"/>
    </location>
</feature>
<keyword evidence="4" id="KW-0472">Membrane</keyword>
<sequence length="361" mass="38872">MPDVVEMVLRGGAATTFLLLSAILLRDGGNRTLAWLGTLFALSTTVWALNIPPINGWMLTWAFPVVMLSHGKAAAFWLFTRALFEDGFRMRALDWAVWGGLAALGGVWMVRGQMGLPTEMVQMPHQTAQIVLAGSAAWIAWKGRRGDLVEPRRRARIAFVLLSSLMMIGITASYLAPGRPGPLVIDLNVIRMFVMAVGMALLVAGLRSKEMFGAQAPISGDGRPSAELAVADPAEARLLGRLSALMQDERVYRREGLTIGALAARLGAPEYALRRLIRRLGYRNFNAYLNGWRLAEARAALLDPGQREVPISTIALDAGFGSLGPFNRAFKASEGVTPSAFRERAGLGPAAPAGPPLAKSA</sequence>
<dbReference type="PANTHER" id="PTHR43280:SF29">
    <property type="entry name" value="ARAC-FAMILY TRANSCRIPTIONAL REGULATOR"/>
    <property type="match status" value="1"/>
</dbReference>
<organism evidence="6 7">
    <name type="scientific">Peiella sedimenti</name>
    <dbReference type="NCBI Taxonomy" id="3061083"/>
    <lineage>
        <taxon>Bacteria</taxon>
        <taxon>Pseudomonadati</taxon>
        <taxon>Pseudomonadota</taxon>
        <taxon>Alphaproteobacteria</taxon>
        <taxon>Caulobacterales</taxon>
        <taxon>Caulobacteraceae</taxon>
        <taxon>Peiella</taxon>
    </lineage>
</organism>
<dbReference type="SUPFAM" id="SSF46689">
    <property type="entry name" value="Homeodomain-like"/>
    <property type="match status" value="1"/>
</dbReference>
<dbReference type="SMART" id="SM00342">
    <property type="entry name" value="HTH_ARAC"/>
    <property type="match status" value="1"/>
</dbReference>
<evidence type="ECO:0000256" key="2">
    <source>
        <dbReference type="ARBA" id="ARBA00023125"/>
    </source>
</evidence>
<dbReference type="Gene3D" id="1.10.10.60">
    <property type="entry name" value="Homeodomain-like"/>
    <property type="match status" value="1"/>
</dbReference>
<keyword evidence="3" id="KW-0804">Transcription</keyword>
<evidence type="ECO:0000256" key="4">
    <source>
        <dbReference type="SAM" id="Phobius"/>
    </source>
</evidence>
<evidence type="ECO:0000256" key="3">
    <source>
        <dbReference type="ARBA" id="ARBA00023163"/>
    </source>
</evidence>
<dbReference type="EMBL" id="JAUKTR010000002">
    <property type="protein sequence ID" value="MDO1558887.1"/>
    <property type="molecule type" value="Genomic_DNA"/>
</dbReference>
<reference evidence="6" key="1">
    <citation type="submission" date="2023-07" db="EMBL/GenBank/DDBJ databases">
        <title>Brevundimonas soil sp. nov., isolated from the soil of chemical plant.</title>
        <authorList>
            <person name="Wu N."/>
        </authorList>
    </citation>
    <scope>NUCLEOTIDE SEQUENCE</scope>
    <source>
        <strain evidence="6">XZ-24</strain>
    </source>
</reference>
<evidence type="ECO:0000313" key="7">
    <source>
        <dbReference type="Proteomes" id="UP001169063"/>
    </source>
</evidence>
<evidence type="ECO:0000259" key="5">
    <source>
        <dbReference type="PROSITE" id="PS01124"/>
    </source>
</evidence>
<keyword evidence="7" id="KW-1185">Reference proteome</keyword>
<dbReference type="InterPro" id="IPR009057">
    <property type="entry name" value="Homeodomain-like_sf"/>
</dbReference>
<protein>
    <submittedName>
        <fullName evidence="6">AraC family transcriptional regulator</fullName>
    </submittedName>
</protein>
<dbReference type="Proteomes" id="UP001169063">
    <property type="component" value="Unassembled WGS sequence"/>
</dbReference>
<keyword evidence="1" id="KW-0805">Transcription regulation</keyword>
<proteinExistence type="predicted"/>
<dbReference type="PANTHER" id="PTHR43280">
    <property type="entry name" value="ARAC-FAMILY TRANSCRIPTIONAL REGULATOR"/>
    <property type="match status" value="1"/>
</dbReference>
<dbReference type="PROSITE" id="PS00041">
    <property type="entry name" value="HTH_ARAC_FAMILY_1"/>
    <property type="match status" value="1"/>
</dbReference>
<dbReference type="InterPro" id="IPR018060">
    <property type="entry name" value="HTH_AraC"/>
</dbReference>
<dbReference type="InterPro" id="IPR018062">
    <property type="entry name" value="HTH_AraC-typ_CS"/>
</dbReference>
<dbReference type="PROSITE" id="PS01124">
    <property type="entry name" value="HTH_ARAC_FAMILY_2"/>
    <property type="match status" value="1"/>
</dbReference>